<sequence>MQVQPADVQAGIHTVLQRRLAQYAHYYPLIDQSQALSVCPIIHAPEWMIWIGLKAQYQEDELGPILFIYELEELTKAEAEQSLAQMKLMANRLNPC</sequence>
<dbReference type="OrthoDB" id="963666at2"/>
<name>A0A2K8Z9Y4_9BACT</name>
<keyword evidence="2" id="KW-1185">Reference proteome</keyword>
<dbReference type="Proteomes" id="UP000232883">
    <property type="component" value="Chromosome"/>
</dbReference>
<organism evidence="1 2">
    <name type="scientific">Spirosoma pollinicola</name>
    <dbReference type="NCBI Taxonomy" id="2057025"/>
    <lineage>
        <taxon>Bacteria</taxon>
        <taxon>Pseudomonadati</taxon>
        <taxon>Bacteroidota</taxon>
        <taxon>Cytophagia</taxon>
        <taxon>Cytophagales</taxon>
        <taxon>Cytophagaceae</taxon>
        <taxon>Spirosoma</taxon>
    </lineage>
</organism>
<evidence type="ECO:0000313" key="2">
    <source>
        <dbReference type="Proteomes" id="UP000232883"/>
    </source>
</evidence>
<dbReference type="AlphaFoldDB" id="A0A2K8Z9Y4"/>
<dbReference type="RefSeq" id="WP_100993232.1">
    <property type="nucleotide sequence ID" value="NZ_CP025096.1"/>
</dbReference>
<gene>
    <name evidence="1" type="ORF">CWM47_35535</name>
</gene>
<dbReference type="EMBL" id="CP025096">
    <property type="protein sequence ID" value="AUD06696.1"/>
    <property type="molecule type" value="Genomic_DNA"/>
</dbReference>
<reference evidence="1 2" key="1">
    <citation type="submission" date="2017-11" db="EMBL/GenBank/DDBJ databases">
        <title>Taxonomic description and genome sequences of Spirosoma HA7 sp. nov., isolated from pollen microhabitat of Corylus avellana.</title>
        <authorList>
            <person name="Ambika Manirajan B."/>
            <person name="Suarez C."/>
            <person name="Ratering S."/>
            <person name="Geissler-Plaum R."/>
            <person name="Cardinale M."/>
            <person name="Sylvia S."/>
        </authorList>
    </citation>
    <scope>NUCLEOTIDE SEQUENCE [LARGE SCALE GENOMIC DNA]</scope>
    <source>
        <strain evidence="1 2">HA7</strain>
    </source>
</reference>
<evidence type="ECO:0000313" key="1">
    <source>
        <dbReference type="EMBL" id="AUD06696.1"/>
    </source>
</evidence>
<protein>
    <submittedName>
        <fullName evidence="1">Uncharacterized protein</fullName>
    </submittedName>
</protein>
<dbReference type="KEGG" id="spir:CWM47_35535"/>
<accession>A0A2K8Z9Y4</accession>
<proteinExistence type="predicted"/>